<gene>
    <name evidence="2" type="ORF">HWN39_13030</name>
</gene>
<protein>
    <submittedName>
        <fullName evidence="2">Replicative protein</fullName>
    </submittedName>
</protein>
<dbReference type="RefSeq" id="WP_176818617.1">
    <property type="nucleotide sequence ID" value="NZ_JABXWP010000026.1"/>
</dbReference>
<evidence type="ECO:0000313" key="3">
    <source>
        <dbReference type="Proteomes" id="UP000542889"/>
    </source>
</evidence>
<dbReference type="InterPro" id="IPR056906">
    <property type="entry name" value="ORF2/G2P_dom"/>
</dbReference>
<evidence type="ECO:0000313" key="2">
    <source>
        <dbReference type="EMBL" id="NVO89394.1"/>
    </source>
</evidence>
<reference evidence="2 3" key="1">
    <citation type="submission" date="2020-06" db="EMBL/GenBank/DDBJ databases">
        <title>Lactobacillus rhamnosus QC,genome.</title>
        <authorList>
            <person name="Yi H."/>
            <person name="Jin M."/>
        </authorList>
    </citation>
    <scope>NUCLEOTIDE SEQUENCE [LARGE SCALE GENOMIC DNA]</scope>
    <source>
        <strain evidence="2 3">QC</strain>
    </source>
</reference>
<name>A0A7Y7UJR2_LACRH</name>
<dbReference type="Pfam" id="PF23343">
    <property type="entry name" value="REP_ORF2-G2P"/>
    <property type="match status" value="1"/>
</dbReference>
<dbReference type="AlphaFoldDB" id="A0A7Y7UJR2"/>
<evidence type="ECO:0000259" key="1">
    <source>
        <dbReference type="Pfam" id="PF23343"/>
    </source>
</evidence>
<dbReference type="Proteomes" id="UP000542889">
    <property type="component" value="Unassembled WGS sequence"/>
</dbReference>
<organism evidence="2 3">
    <name type="scientific">Lacticaseibacillus rhamnosus</name>
    <name type="common">Lactobacillus rhamnosus</name>
    <dbReference type="NCBI Taxonomy" id="47715"/>
    <lineage>
        <taxon>Bacteria</taxon>
        <taxon>Bacillati</taxon>
        <taxon>Bacillota</taxon>
        <taxon>Bacilli</taxon>
        <taxon>Lactobacillales</taxon>
        <taxon>Lactobacillaceae</taxon>
        <taxon>Lacticaseibacillus</taxon>
    </lineage>
</organism>
<dbReference type="EMBL" id="JABXWP010000026">
    <property type="protein sequence ID" value="NVO89394.1"/>
    <property type="molecule type" value="Genomic_DNA"/>
</dbReference>
<sequence length="281" mass="32590">MQKGRRTRVKPKLPNFSNVKAFKYGNTLEMTNIVPDTSPILVMPHHQYMIKTTEQIKNMQLKSGMRADNIKSVNRTMRKLRRLVTANFNGGDDQLWITLTFKRNVQSPKDAYQAFTRFRLRLRRRYNVSYISVIEPQASGNWHFHVLMKSDDGSSLIIPNDQMANLWGEGFVNAKRLRNGENVASYLMAYLTNLEVEDTNKVTGKKVNHILKGARLRLYPRGLRIYRASKGIQRPKELRGVKSDILQKEKITNNPSSVFESQIETGSSLILYFTTEYYRTH</sequence>
<comment type="caution">
    <text evidence="2">The sequence shown here is derived from an EMBL/GenBank/DDBJ whole genome shotgun (WGS) entry which is preliminary data.</text>
</comment>
<feature type="domain" description="Replication-associated protein ORF2/G2P" evidence="1">
    <location>
        <begin position="95"/>
        <end position="193"/>
    </location>
</feature>
<accession>A0A7Y7UJR2</accession>
<proteinExistence type="predicted"/>